<reference evidence="3" key="1">
    <citation type="journal article" date="2019" name="Int. J. Syst. Evol. Microbiol.">
        <title>The Global Catalogue of Microorganisms (GCM) 10K type strain sequencing project: providing services to taxonomists for standard genome sequencing and annotation.</title>
        <authorList>
            <consortium name="The Broad Institute Genomics Platform"/>
            <consortium name="The Broad Institute Genome Sequencing Center for Infectious Disease"/>
            <person name="Wu L."/>
            <person name="Ma J."/>
        </authorList>
    </citation>
    <scope>NUCLEOTIDE SEQUENCE [LARGE SCALE GENOMIC DNA]</scope>
    <source>
        <strain evidence="3">JCM 17626</strain>
    </source>
</reference>
<gene>
    <name evidence="2" type="ORF">GCM10022289_10260</name>
</gene>
<name>A0ABP8B750_9SPHI</name>
<keyword evidence="3" id="KW-1185">Reference proteome</keyword>
<proteinExistence type="predicted"/>
<feature type="domain" description="NAD(P)-binding" evidence="1">
    <location>
        <begin position="10"/>
        <end position="198"/>
    </location>
</feature>
<dbReference type="EMBL" id="BAABBY010000002">
    <property type="protein sequence ID" value="GAA4199624.1"/>
    <property type="molecule type" value="Genomic_DNA"/>
</dbReference>
<organism evidence="2 3">
    <name type="scientific">Pedobacter jeongneungensis</name>
    <dbReference type="NCBI Taxonomy" id="947309"/>
    <lineage>
        <taxon>Bacteria</taxon>
        <taxon>Pseudomonadati</taxon>
        <taxon>Bacteroidota</taxon>
        <taxon>Sphingobacteriia</taxon>
        <taxon>Sphingobacteriales</taxon>
        <taxon>Sphingobacteriaceae</taxon>
        <taxon>Pedobacter</taxon>
    </lineage>
</organism>
<evidence type="ECO:0000313" key="2">
    <source>
        <dbReference type="EMBL" id="GAA4199624.1"/>
    </source>
</evidence>
<protein>
    <submittedName>
        <fullName evidence="2">SDR family oxidoreductase</fullName>
    </submittedName>
</protein>
<dbReference type="PANTHER" id="PTHR43355">
    <property type="entry name" value="FLAVIN REDUCTASE (NADPH)"/>
    <property type="match status" value="1"/>
</dbReference>
<evidence type="ECO:0000313" key="3">
    <source>
        <dbReference type="Proteomes" id="UP001501772"/>
    </source>
</evidence>
<dbReference type="Pfam" id="PF13460">
    <property type="entry name" value="NAD_binding_10"/>
    <property type="match status" value="1"/>
</dbReference>
<dbReference type="InterPro" id="IPR016040">
    <property type="entry name" value="NAD(P)-bd_dom"/>
</dbReference>
<dbReference type="PANTHER" id="PTHR43355:SF2">
    <property type="entry name" value="FLAVIN REDUCTASE (NADPH)"/>
    <property type="match status" value="1"/>
</dbReference>
<evidence type="ECO:0000259" key="1">
    <source>
        <dbReference type="Pfam" id="PF13460"/>
    </source>
</evidence>
<dbReference type="SUPFAM" id="SSF51735">
    <property type="entry name" value="NAD(P)-binding Rossmann-fold domains"/>
    <property type="match status" value="1"/>
</dbReference>
<comment type="caution">
    <text evidence="2">The sequence shown here is derived from an EMBL/GenBank/DDBJ whole genome shotgun (WGS) entry which is preliminary data.</text>
</comment>
<sequence>MQDLKIALIGATGKAGTYILKALLAQNYRVKALVRNPEKLQINHSALEIVTGDVNDAEAVHHFIKDCDIVVSALGMGQPASEKTIFTQSAANILTAMKAFGLKRYIVLTGINVDTPFDEKDAKTKFATQWMYENYPVSTANRQKEYEMLSESKLDWTLIRLPLIMQTDEQTAIGTSLLNCDGDQINAANIAEFIIEELGEGKFVKQAPLIWNSMLK</sequence>
<dbReference type="InterPro" id="IPR036291">
    <property type="entry name" value="NAD(P)-bd_dom_sf"/>
</dbReference>
<dbReference type="InterPro" id="IPR051606">
    <property type="entry name" value="Polyketide_Oxido-like"/>
</dbReference>
<dbReference type="RefSeq" id="WP_344849997.1">
    <property type="nucleotide sequence ID" value="NZ_BAABBY010000002.1"/>
</dbReference>
<dbReference type="Proteomes" id="UP001501772">
    <property type="component" value="Unassembled WGS sequence"/>
</dbReference>
<accession>A0ABP8B750</accession>
<dbReference type="Gene3D" id="3.40.50.720">
    <property type="entry name" value="NAD(P)-binding Rossmann-like Domain"/>
    <property type="match status" value="1"/>
</dbReference>